<evidence type="ECO:0000313" key="3">
    <source>
        <dbReference type="EMBL" id="MBS8266991.1"/>
    </source>
</evidence>
<dbReference type="InterPro" id="IPR036390">
    <property type="entry name" value="WH_DNA-bd_sf"/>
</dbReference>
<feature type="domain" description="HTH arsR-type" evidence="2">
    <location>
        <begin position="48"/>
        <end position="125"/>
    </location>
</feature>
<comment type="caution">
    <text evidence="3">The sequence shown here is derived from an EMBL/GenBank/DDBJ whole genome shotgun (WGS) entry which is preliminary data.</text>
</comment>
<dbReference type="InterPro" id="IPR036388">
    <property type="entry name" value="WH-like_DNA-bd_sf"/>
</dbReference>
<dbReference type="InterPro" id="IPR001845">
    <property type="entry name" value="HTH_ArsR_DNA-bd_dom"/>
</dbReference>
<keyword evidence="4" id="KW-1185">Reference proteome</keyword>
<gene>
    <name evidence="3" type="ORF">DYI25_21460</name>
</gene>
<dbReference type="Pfam" id="PF12840">
    <property type="entry name" value="HTH_20"/>
    <property type="match status" value="1"/>
</dbReference>
<name>A0A944GZY1_9BACI</name>
<evidence type="ECO:0000259" key="2">
    <source>
        <dbReference type="SMART" id="SM00418"/>
    </source>
</evidence>
<dbReference type="Proteomes" id="UP000761411">
    <property type="component" value="Unassembled WGS sequence"/>
</dbReference>
<organism evidence="3 4">
    <name type="scientific">Mesobacillus boroniphilus</name>
    <dbReference type="NCBI Taxonomy" id="308892"/>
    <lineage>
        <taxon>Bacteria</taxon>
        <taxon>Bacillati</taxon>
        <taxon>Bacillota</taxon>
        <taxon>Bacilli</taxon>
        <taxon>Bacillales</taxon>
        <taxon>Bacillaceae</taxon>
        <taxon>Mesobacillus</taxon>
    </lineage>
</organism>
<protein>
    <submittedName>
        <fullName evidence="3">ArsR family transcriptional regulator</fullName>
    </submittedName>
</protein>
<dbReference type="GO" id="GO:0003700">
    <property type="term" value="F:DNA-binding transcription factor activity"/>
    <property type="evidence" value="ECO:0007669"/>
    <property type="project" value="InterPro"/>
</dbReference>
<dbReference type="AlphaFoldDB" id="A0A944GZY1"/>
<dbReference type="SUPFAM" id="SSF46785">
    <property type="entry name" value="Winged helix' DNA-binding domain"/>
    <property type="match status" value="1"/>
</dbReference>
<dbReference type="GO" id="GO:0003677">
    <property type="term" value="F:DNA binding"/>
    <property type="evidence" value="ECO:0007669"/>
    <property type="project" value="UniProtKB-KW"/>
</dbReference>
<dbReference type="Gene3D" id="1.10.10.10">
    <property type="entry name" value="Winged helix-like DNA-binding domain superfamily/Winged helix DNA-binding domain"/>
    <property type="match status" value="1"/>
</dbReference>
<dbReference type="PANTHER" id="PTHR38600:SF2">
    <property type="entry name" value="SLL0088 PROTEIN"/>
    <property type="match status" value="1"/>
</dbReference>
<dbReference type="InterPro" id="IPR011991">
    <property type="entry name" value="ArsR-like_HTH"/>
</dbReference>
<accession>A0A944GZY1</accession>
<keyword evidence="1" id="KW-0238">DNA-binding</keyword>
<evidence type="ECO:0000313" key="4">
    <source>
        <dbReference type="Proteomes" id="UP000761411"/>
    </source>
</evidence>
<dbReference type="SMART" id="SM00418">
    <property type="entry name" value="HTH_ARSR"/>
    <property type="match status" value="1"/>
</dbReference>
<reference evidence="3 4" key="1">
    <citation type="journal article" date="2021" name="Microorganisms">
        <title>Bacterial Dimethylsulfoniopropionate Biosynthesis in the East China Sea.</title>
        <authorList>
            <person name="Liu J."/>
            <person name="Zhang Y."/>
            <person name="Liu J."/>
            <person name="Zhong H."/>
            <person name="Williams B.T."/>
            <person name="Zheng Y."/>
            <person name="Curson A.R.J."/>
            <person name="Sun C."/>
            <person name="Sun H."/>
            <person name="Song D."/>
            <person name="Wagner Mackenzie B."/>
            <person name="Bermejo Martinez A."/>
            <person name="Todd J.D."/>
            <person name="Zhang X.H."/>
        </authorList>
    </citation>
    <scope>NUCLEOTIDE SEQUENCE [LARGE SCALE GENOMIC DNA]</scope>
    <source>
        <strain evidence="3 4">ESS08</strain>
    </source>
</reference>
<dbReference type="EMBL" id="QTKX01000005">
    <property type="protein sequence ID" value="MBS8266991.1"/>
    <property type="molecule type" value="Genomic_DNA"/>
</dbReference>
<evidence type="ECO:0000256" key="1">
    <source>
        <dbReference type="ARBA" id="ARBA00023125"/>
    </source>
</evidence>
<proteinExistence type="predicted"/>
<sequence length="216" mass="25328">MKVILYNKIKFIIQNILNDKKYFLDNVKLKGARLMKEVYEITTIEQAKVFSHELRMRIMRCFLQEKPKTATHIADELGMAPSKIHYHVKELVKVGLLELVDTRENSGIIEKYYLPVAKLFRVNLNKEEIDEDFVDPKISLLRNTSLEIKDSTKNFPEEKQKVMSFYIDLTIEEKEQFLAELDEVFERWAEKAKGQDSKESLLYGLVFGIYPKKGGE</sequence>
<dbReference type="PANTHER" id="PTHR38600">
    <property type="entry name" value="TRANSCRIPTIONAL REGULATORY PROTEIN"/>
    <property type="match status" value="1"/>
</dbReference>
<dbReference type="CDD" id="cd00090">
    <property type="entry name" value="HTH_ARSR"/>
    <property type="match status" value="1"/>
</dbReference>